<feature type="transmembrane region" description="Helical" evidence="1">
    <location>
        <begin position="44"/>
        <end position="62"/>
    </location>
</feature>
<evidence type="ECO:0000313" key="4">
    <source>
        <dbReference type="Proteomes" id="UP000533469"/>
    </source>
</evidence>
<keyword evidence="1" id="KW-1133">Transmembrane helix</keyword>
<feature type="transmembrane region" description="Helical" evidence="1">
    <location>
        <begin position="127"/>
        <end position="147"/>
    </location>
</feature>
<reference evidence="3 4" key="1">
    <citation type="submission" date="2020-08" db="EMBL/GenBank/DDBJ databases">
        <title>Genomic Encyclopedia of Type Strains, Phase IV (KMG-IV): sequencing the most valuable type-strain genomes for metagenomic binning, comparative biology and taxonomic classification.</title>
        <authorList>
            <person name="Goeker M."/>
        </authorList>
    </citation>
    <scope>NUCLEOTIDE SEQUENCE [LARGE SCALE GENOMIC DNA]</scope>
    <source>
        <strain evidence="3 4">DSM 5895</strain>
    </source>
</reference>
<comment type="caution">
    <text evidence="3">The sequence shown here is derived from an EMBL/GenBank/DDBJ whole genome shotgun (WGS) entry which is preliminary data.</text>
</comment>
<evidence type="ECO:0000259" key="2">
    <source>
        <dbReference type="Pfam" id="PF07331"/>
    </source>
</evidence>
<feature type="domain" description="DUF1468" evidence="2">
    <location>
        <begin position="12"/>
        <end position="147"/>
    </location>
</feature>
<dbReference type="InterPro" id="IPR009936">
    <property type="entry name" value="DUF1468"/>
</dbReference>
<dbReference type="Pfam" id="PF07331">
    <property type="entry name" value="TctB"/>
    <property type="match status" value="1"/>
</dbReference>
<dbReference type="RefSeq" id="WP_183188178.1">
    <property type="nucleotide sequence ID" value="NZ_JACICD010000001.1"/>
</dbReference>
<name>A0A839Z631_9HYPH</name>
<dbReference type="Proteomes" id="UP000533469">
    <property type="component" value="Unassembled WGS sequence"/>
</dbReference>
<keyword evidence="4" id="KW-1185">Reference proteome</keyword>
<evidence type="ECO:0000256" key="1">
    <source>
        <dbReference type="SAM" id="Phobius"/>
    </source>
</evidence>
<feature type="transmembrane region" description="Helical" evidence="1">
    <location>
        <begin position="82"/>
        <end position="115"/>
    </location>
</feature>
<accession>A0A839Z631</accession>
<sequence length="153" mass="15679">MSATTRNRDEIVGGLLIAALGAGVSYVAATHYPMGTAARMGTGYMPTLLGAALAVLGLLVTLRSLVAPEGRPIDGRAGARPLALVLGSVILFALLVGSLGVVVTGIITVVVAALGSRDAKWREVVPLAISVSLASSVVFVKLLGLPFKFWPFP</sequence>
<dbReference type="AlphaFoldDB" id="A0A839Z631"/>
<evidence type="ECO:0000313" key="3">
    <source>
        <dbReference type="EMBL" id="MBB3770020.1"/>
    </source>
</evidence>
<keyword evidence="1" id="KW-0472">Membrane</keyword>
<feature type="transmembrane region" description="Helical" evidence="1">
    <location>
        <begin position="12"/>
        <end position="32"/>
    </location>
</feature>
<protein>
    <recommendedName>
        <fullName evidence="2">DUF1468 domain-containing protein</fullName>
    </recommendedName>
</protein>
<keyword evidence="1" id="KW-0812">Transmembrane</keyword>
<organism evidence="3 4">
    <name type="scientific">Ancylobacter tetraedralis</name>
    <dbReference type="NCBI Taxonomy" id="217068"/>
    <lineage>
        <taxon>Bacteria</taxon>
        <taxon>Pseudomonadati</taxon>
        <taxon>Pseudomonadota</taxon>
        <taxon>Alphaproteobacteria</taxon>
        <taxon>Hyphomicrobiales</taxon>
        <taxon>Xanthobacteraceae</taxon>
        <taxon>Ancylobacter</taxon>
    </lineage>
</organism>
<dbReference type="EMBL" id="JACICD010000001">
    <property type="protein sequence ID" value="MBB3770020.1"/>
    <property type="molecule type" value="Genomic_DNA"/>
</dbReference>
<gene>
    <name evidence="3" type="ORF">FHS55_000606</name>
</gene>
<proteinExistence type="predicted"/>